<gene>
    <name evidence="1" type="ORF">H8695_06825</name>
</gene>
<dbReference type="SUPFAM" id="SSF102198">
    <property type="entry name" value="Putative cyclase"/>
    <property type="match status" value="1"/>
</dbReference>
<evidence type="ECO:0000313" key="2">
    <source>
        <dbReference type="Proteomes" id="UP000620366"/>
    </source>
</evidence>
<dbReference type="Gene3D" id="3.50.30.50">
    <property type="entry name" value="Putative cyclase"/>
    <property type="match status" value="1"/>
</dbReference>
<comment type="caution">
    <text evidence="1">The sequence shown here is derived from an EMBL/GenBank/DDBJ whole genome shotgun (WGS) entry which is preliminary data.</text>
</comment>
<dbReference type="PANTHER" id="PTHR31118">
    <property type="entry name" value="CYCLASE-LIKE PROTEIN 2"/>
    <property type="match status" value="1"/>
</dbReference>
<dbReference type="Pfam" id="PF04199">
    <property type="entry name" value="Cyclase"/>
    <property type="match status" value="1"/>
</dbReference>
<dbReference type="InterPro" id="IPR007325">
    <property type="entry name" value="KFase/CYL"/>
</dbReference>
<dbReference type="AlphaFoldDB" id="A0A926HVA3"/>
<protein>
    <submittedName>
        <fullName evidence="1">Cyclase family protein</fullName>
    </submittedName>
</protein>
<organism evidence="1 2">
    <name type="scientific">Feifania hominis</name>
    <dbReference type="NCBI Taxonomy" id="2763660"/>
    <lineage>
        <taxon>Bacteria</taxon>
        <taxon>Bacillati</taxon>
        <taxon>Bacillota</taxon>
        <taxon>Clostridia</taxon>
        <taxon>Eubacteriales</taxon>
        <taxon>Feifaniaceae</taxon>
        <taxon>Feifania</taxon>
    </lineage>
</organism>
<dbReference type="GO" id="GO:0004061">
    <property type="term" value="F:arylformamidase activity"/>
    <property type="evidence" value="ECO:0007669"/>
    <property type="project" value="InterPro"/>
</dbReference>
<reference evidence="1" key="1">
    <citation type="submission" date="2020-08" db="EMBL/GenBank/DDBJ databases">
        <title>Genome public.</title>
        <authorList>
            <person name="Liu C."/>
            <person name="Sun Q."/>
        </authorList>
    </citation>
    <scope>NUCLEOTIDE SEQUENCE</scope>
    <source>
        <strain evidence="1">BX7</strain>
    </source>
</reference>
<evidence type="ECO:0000313" key="1">
    <source>
        <dbReference type="EMBL" id="MBC8536406.1"/>
    </source>
</evidence>
<accession>A0A926HVA3</accession>
<sequence length="225" mass="25452">MIFREDQIVSLSHSLLDNGKENFPYEVECLGRKDKDWYIECVCKLGSHCGTHVEVPYHHDRHGADVMSYPVQDLIGECVVLNCEGKAPGEAITAEDLKQYADRIRPGDIVFLHTGYDRYFREENWQPYPYVSMDALEFLLSNDIKVLGTDASGVEIVDGYSPTGRMKELYGEPIHVTCFQNHVAIVESLTNLGEIENERTTVFILPVPAEHMDAFPCQIIAVRGL</sequence>
<keyword evidence="2" id="KW-1185">Reference proteome</keyword>
<dbReference type="GO" id="GO:0019441">
    <property type="term" value="P:L-tryptophan catabolic process to kynurenine"/>
    <property type="evidence" value="ECO:0007669"/>
    <property type="project" value="InterPro"/>
</dbReference>
<name>A0A926HVA3_9FIRM</name>
<proteinExistence type="predicted"/>
<dbReference type="PANTHER" id="PTHR31118:SF12">
    <property type="entry name" value="CYCLASE-LIKE PROTEIN 2"/>
    <property type="match status" value="1"/>
</dbReference>
<dbReference type="RefSeq" id="WP_249300222.1">
    <property type="nucleotide sequence ID" value="NZ_JACRSP010000002.1"/>
</dbReference>
<dbReference type="InterPro" id="IPR037175">
    <property type="entry name" value="KFase_sf"/>
</dbReference>
<dbReference type="EMBL" id="JACRSP010000002">
    <property type="protein sequence ID" value="MBC8536406.1"/>
    <property type="molecule type" value="Genomic_DNA"/>
</dbReference>
<dbReference type="Proteomes" id="UP000620366">
    <property type="component" value="Unassembled WGS sequence"/>
</dbReference>